<dbReference type="OrthoDB" id="9797415at2"/>
<dbReference type="InterPro" id="IPR023214">
    <property type="entry name" value="HAD_sf"/>
</dbReference>
<dbReference type="EMBL" id="QENY01000009">
    <property type="protein sequence ID" value="PVX53727.1"/>
    <property type="molecule type" value="Genomic_DNA"/>
</dbReference>
<dbReference type="PANTHER" id="PTHR43611:SF3">
    <property type="entry name" value="FLAVIN MONONUCLEOTIDE HYDROLASE 1, CHLOROPLATIC"/>
    <property type="match status" value="1"/>
</dbReference>
<evidence type="ECO:0000313" key="2">
    <source>
        <dbReference type="EMBL" id="PVX53727.1"/>
    </source>
</evidence>
<sequence>MIKNIVFDFGGVLVQYDFHAFFTSVLGDESKAKWFLENVFPAEVNNEMDRGIHEPQYYIDWQKRLWPEYRNALDALNQRYIEIFTQESEGLREVMVELKEKGYRLLGLSNWSSKVYEVMDKFSIFEQLEDSLISKDVHMLKPHADIYQCFLDKFDVLPEECVFIDDKPENIEGARAAGFYGIVFKDTPSMLHELRPLLLPYNFERAWPKDETLAWEIVHQSAIDMEANGRKQWNTSYPPREKIAQDIREGNGYALRLDGETVGYAAVIFGVEPSYERLKGKWKSTLPYATIHRLAVAMSNRGKGLARLILTEAERLCRQRGVKSLRIDTNHDNVEMLHFLDNTGFKRCGMCYYERDGKQTERIAFEKVMLF</sequence>
<dbReference type="CDD" id="cd04301">
    <property type="entry name" value="NAT_SF"/>
    <property type="match status" value="1"/>
</dbReference>
<dbReference type="PRINTS" id="PR00413">
    <property type="entry name" value="HADHALOGNASE"/>
</dbReference>
<dbReference type="SFLD" id="SFLDG01129">
    <property type="entry name" value="C1.5:_HAD__Beta-PGM__Phosphata"/>
    <property type="match status" value="1"/>
</dbReference>
<dbReference type="InterPro" id="IPR016181">
    <property type="entry name" value="Acyl_CoA_acyltransferase"/>
</dbReference>
<name>A0A2U0U7Y1_9BACT</name>
<dbReference type="InterPro" id="IPR000182">
    <property type="entry name" value="GNAT_dom"/>
</dbReference>
<keyword evidence="2" id="KW-0378">Hydrolase</keyword>
<dbReference type="Gene3D" id="3.40.50.1000">
    <property type="entry name" value="HAD superfamily/HAD-like"/>
    <property type="match status" value="1"/>
</dbReference>
<dbReference type="SFLD" id="SFLDS00003">
    <property type="entry name" value="Haloacid_Dehalogenase"/>
    <property type="match status" value="1"/>
</dbReference>
<feature type="domain" description="N-acetyltransferase" evidence="1">
    <location>
        <begin position="201"/>
        <end position="371"/>
    </location>
</feature>
<dbReference type="PROSITE" id="PS51186">
    <property type="entry name" value="GNAT"/>
    <property type="match status" value="1"/>
</dbReference>
<dbReference type="Gene3D" id="3.40.630.30">
    <property type="match status" value="1"/>
</dbReference>
<accession>A0A2U0U7Y1</accession>
<organism evidence="2 3">
    <name type="scientific">Hallella colorans</name>
    <dbReference type="NCBI Taxonomy" id="1703337"/>
    <lineage>
        <taxon>Bacteria</taxon>
        <taxon>Pseudomonadati</taxon>
        <taxon>Bacteroidota</taxon>
        <taxon>Bacteroidia</taxon>
        <taxon>Bacteroidales</taxon>
        <taxon>Prevotellaceae</taxon>
        <taxon>Hallella</taxon>
    </lineage>
</organism>
<dbReference type="Proteomes" id="UP000245870">
    <property type="component" value="Unassembled WGS sequence"/>
</dbReference>
<evidence type="ECO:0000313" key="3">
    <source>
        <dbReference type="Proteomes" id="UP000245870"/>
    </source>
</evidence>
<gene>
    <name evidence="2" type="ORF">C7379_10967</name>
</gene>
<dbReference type="Gene3D" id="1.10.150.240">
    <property type="entry name" value="Putative phosphatase, domain 2"/>
    <property type="match status" value="1"/>
</dbReference>
<dbReference type="SUPFAM" id="SSF56784">
    <property type="entry name" value="HAD-like"/>
    <property type="match status" value="1"/>
</dbReference>
<dbReference type="RefSeq" id="WP_116616478.1">
    <property type="nucleotide sequence ID" value="NZ_QENY01000009.1"/>
</dbReference>
<dbReference type="InterPro" id="IPR036412">
    <property type="entry name" value="HAD-like_sf"/>
</dbReference>
<keyword evidence="3" id="KW-1185">Reference proteome</keyword>
<dbReference type="CDD" id="cd02603">
    <property type="entry name" value="HAD_sEH-N_like"/>
    <property type="match status" value="1"/>
</dbReference>
<dbReference type="PANTHER" id="PTHR43611">
    <property type="entry name" value="ALPHA-D-GLUCOSE 1-PHOSPHATE PHOSPHATASE"/>
    <property type="match status" value="1"/>
</dbReference>
<evidence type="ECO:0000259" key="1">
    <source>
        <dbReference type="PROSITE" id="PS51186"/>
    </source>
</evidence>
<dbReference type="AlphaFoldDB" id="A0A2U0U7Y1"/>
<dbReference type="GO" id="GO:0016747">
    <property type="term" value="F:acyltransferase activity, transferring groups other than amino-acyl groups"/>
    <property type="evidence" value="ECO:0007669"/>
    <property type="project" value="InterPro"/>
</dbReference>
<proteinExistence type="predicted"/>
<dbReference type="InterPro" id="IPR006439">
    <property type="entry name" value="HAD-SF_hydro_IA"/>
</dbReference>
<protein>
    <submittedName>
        <fullName evidence="2">HAD superfamily hydrolase (TIGR01509 family)</fullName>
    </submittedName>
</protein>
<dbReference type="Pfam" id="PF00583">
    <property type="entry name" value="Acetyltransf_1"/>
    <property type="match status" value="1"/>
</dbReference>
<reference evidence="2 3" key="1">
    <citation type="submission" date="2018-05" db="EMBL/GenBank/DDBJ databases">
        <title>Genomic Encyclopedia of Type Strains, Phase IV (KMG-IV): sequencing the most valuable type-strain genomes for metagenomic binning, comparative biology and taxonomic classification.</title>
        <authorList>
            <person name="Goeker M."/>
        </authorList>
    </citation>
    <scope>NUCLEOTIDE SEQUENCE [LARGE SCALE GENOMIC DNA]</scope>
    <source>
        <strain evidence="2 3">DSM 100333</strain>
    </source>
</reference>
<dbReference type="SUPFAM" id="SSF55729">
    <property type="entry name" value="Acyl-CoA N-acyltransferases (Nat)"/>
    <property type="match status" value="1"/>
</dbReference>
<comment type="caution">
    <text evidence="2">The sequence shown here is derived from an EMBL/GenBank/DDBJ whole genome shotgun (WGS) entry which is preliminary data.</text>
</comment>
<dbReference type="InterPro" id="IPR023198">
    <property type="entry name" value="PGP-like_dom2"/>
</dbReference>
<dbReference type="Pfam" id="PF00702">
    <property type="entry name" value="Hydrolase"/>
    <property type="match status" value="1"/>
</dbReference>
<dbReference type="NCBIfam" id="TIGR01509">
    <property type="entry name" value="HAD-SF-IA-v3"/>
    <property type="match status" value="1"/>
</dbReference>
<dbReference type="GO" id="GO:0016787">
    <property type="term" value="F:hydrolase activity"/>
    <property type="evidence" value="ECO:0007669"/>
    <property type="project" value="UniProtKB-KW"/>
</dbReference>